<evidence type="ECO:0000256" key="2">
    <source>
        <dbReference type="RuleBase" id="RU003750"/>
    </source>
</evidence>
<feature type="transmembrane region" description="Helical" evidence="3">
    <location>
        <begin position="160"/>
        <end position="187"/>
    </location>
</feature>
<evidence type="ECO:0000313" key="5">
    <source>
        <dbReference type="Proteomes" id="UP001575181"/>
    </source>
</evidence>
<keyword evidence="1 2" id="KW-0808">Transferase</keyword>
<dbReference type="Proteomes" id="UP001575181">
    <property type="component" value="Unassembled WGS sequence"/>
</dbReference>
<dbReference type="EMBL" id="JBGUAW010000001">
    <property type="protein sequence ID" value="MFA9459566.1"/>
    <property type="molecule type" value="Genomic_DNA"/>
</dbReference>
<accession>A0ABV4TSM9</accession>
<keyword evidence="3" id="KW-0812">Transmembrane</keyword>
<keyword evidence="5" id="KW-1185">Reference proteome</keyword>
<organism evidence="4 5">
    <name type="scientific">Thiohalorhabdus methylotrophus</name>
    <dbReference type="NCBI Taxonomy" id="3242694"/>
    <lineage>
        <taxon>Bacteria</taxon>
        <taxon>Pseudomonadati</taxon>
        <taxon>Pseudomonadota</taxon>
        <taxon>Gammaproteobacteria</taxon>
        <taxon>Thiohalorhabdales</taxon>
        <taxon>Thiohalorhabdaceae</taxon>
        <taxon>Thiohalorhabdus</taxon>
    </lineage>
</organism>
<evidence type="ECO:0000256" key="1">
    <source>
        <dbReference type="ARBA" id="ARBA00022679"/>
    </source>
</evidence>
<dbReference type="InterPro" id="IPR043130">
    <property type="entry name" value="CDP-OH_PTrfase_TM_dom"/>
</dbReference>
<feature type="transmembrane region" description="Helical" evidence="3">
    <location>
        <begin position="39"/>
        <end position="68"/>
    </location>
</feature>
<gene>
    <name evidence="4" type="ORF">ACERLL_01830</name>
</gene>
<dbReference type="Pfam" id="PF01066">
    <property type="entry name" value="CDP-OH_P_transf"/>
    <property type="match status" value="1"/>
</dbReference>
<protein>
    <submittedName>
        <fullName evidence="4">CDP-alcohol phosphatidyltransferase family protein</fullName>
    </submittedName>
</protein>
<name>A0ABV4TSM9_9GAMM</name>
<feature type="transmembrane region" description="Helical" evidence="3">
    <location>
        <begin position="119"/>
        <end position="140"/>
    </location>
</feature>
<dbReference type="InterPro" id="IPR048254">
    <property type="entry name" value="CDP_ALCOHOL_P_TRANSF_CS"/>
</dbReference>
<comment type="similarity">
    <text evidence="2">Belongs to the CDP-alcohol phosphatidyltransferase class-I family.</text>
</comment>
<dbReference type="RefSeq" id="WP_373654349.1">
    <property type="nucleotide sequence ID" value="NZ_JBGUAW010000001.1"/>
</dbReference>
<reference evidence="4 5" key="1">
    <citation type="submission" date="2024-08" db="EMBL/GenBank/DDBJ databases">
        <title>Whole-genome sequencing of halo(alkali)philic microorganisms from hypersaline lakes.</title>
        <authorList>
            <person name="Sorokin D.Y."/>
            <person name="Merkel A.Y."/>
            <person name="Messina E."/>
            <person name="Yakimov M."/>
        </authorList>
    </citation>
    <scope>NUCLEOTIDE SEQUENCE [LARGE SCALE GENOMIC DNA]</scope>
    <source>
        <strain evidence="4 5">Cl-TMA</strain>
    </source>
</reference>
<keyword evidence="3" id="KW-1133">Transmembrane helix</keyword>
<sequence length="211" mass="21651">MPRPSPVERIREAGKAGLERLLGPLVRALARSPVTPNQVTAACLLLTLAAAGALAAGHLATAGALFLVGSAFDLLDGTLARASGRTTPFGAFLDSTLDRLGEGALLAAAAYRFALEGQALAVAVVALGLLGALLTSYTRARAEGLGLACTVGWLSRPERVGLLGIGLLFNVLAEAVFLLAVLSLWTVGQRILHVRRQTGGGPPDLPSSRDA</sequence>
<keyword evidence="3" id="KW-0472">Membrane</keyword>
<evidence type="ECO:0000313" key="4">
    <source>
        <dbReference type="EMBL" id="MFA9459566.1"/>
    </source>
</evidence>
<evidence type="ECO:0000256" key="3">
    <source>
        <dbReference type="SAM" id="Phobius"/>
    </source>
</evidence>
<dbReference type="InterPro" id="IPR000462">
    <property type="entry name" value="CDP-OH_P_trans"/>
</dbReference>
<comment type="caution">
    <text evidence="4">The sequence shown here is derived from an EMBL/GenBank/DDBJ whole genome shotgun (WGS) entry which is preliminary data.</text>
</comment>
<proteinExistence type="inferred from homology"/>
<dbReference type="Gene3D" id="1.20.120.1760">
    <property type="match status" value="1"/>
</dbReference>
<dbReference type="PROSITE" id="PS00379">
    <property type="entry name" value="CDP_ALCOHOL_P_TRANSF"/>
    <property type="match status" value="1"/>
</dbReference>